<keyword evidence="1" id="KW-0732">Signal</keyword>
<evidence type="ECO:0000313" key="3">
    <source>
        <dbReference type="Proteomes" id="UP000327424"/>
    </source>
</evidence>
<proteinExistence type="predicted"/>
<dbReference type="OrthoDB" id="5904517at2"/>
<dbReference type="Proteomes" id="UP000327424">
    <property type="component" value="Chromosome"/>
</dbReference>
<keyword evidence="3" id="KW-1185">Reference proteome</keyword>
<dbReference type="RefSeq" id="WP_019439853.1">
    <property type="nucleotide sequence ID" value="NZ_ALOE01000004.1"/>
</dbReference>
<evidence type="ECO:0000313" key="2">
    <source>
        <dbReference type="EMBL" id="QFI37317.1"/>
    </source>
</evidence>
<feature type="chain" id="PRO_5023895358" evidence="1">
    <location>
        <begin position="19"/>
        <end position="652"/>
    </location>
</feature>
<feature type="signal peptide" evidence="1">
    <location>
        <begin position="1"/>
        <end position="18"/>
    </location>
</feature>
<name>A0A5J6WH45_MORMI</name>
<gene>
    <name evidence="2" type="ORF">FR932_05480</name>
</gene>
<dbReference type="EMBL" id="CP044399">
    <property type="protein sequence ID" value="QFI37317.1"/>
    <property type="molecule type" value="Genomic_DNA"/>
</dbReference>
<dbReference type="AlphaFoldDB" id="A0A5J6WH45"/>
<sequence length="652" mass="75131">MKLFKWLILSFISISAYASDVQHSSVVSLAYYNNVEVEYHDNLYLFQLLLSKHCVSYKQDEDTCNQYLEKKIPDIRQAYFSALEGDKKDYLDIKLKMAIDTSIILAAVHHSDGKYISAIVEDVISITKEEIENRSNIIKQEELYDNNGRTGIDFKGINQVLLEEYSDEILDYKIDIIEPHYFLAQLPTKAEKIQYQTLLFIKEYLELKSLRTAGKKEFDDLLKTVFRDLIGCAVCTTDIITKVSLNGSTWYDEISISEYLLFGFAKFGQLSQVELYYPDAYLFPKYTETSAIDFIYYLRQYILQKDGDYFVSKEMVENDHKPSDVDNISWEIMRSILQSTDWNIVIRDKVAVPNVRRLWNSLIKILTGPTGATFVDKPSQVLNKAVTTNYKVTYIGKLFNVTSAFKAVVKHVPKVVYGESLKGLCNSDALIGTGFTNSISLEDICVYVPSFRFKTFSITIGSKMDRNSDFVNLGNQNPFSFFMYSIMPIIVNPWETIFSGVDVIDGGNLFQYGQDMVGYRVMLVHRSGTIVYRNIMFEKQELQLSKSRLIDSNIENYTLKIISNFSGVEVAHFQLNDGMFVISVGGVVKGNKFYFVKEIEDHDQPQYLLKWRVPTVCTDLSISEYSCMDDKYYPRVIPDYYLQNIEEIPMPH</sequence>
<reference evidence="2 3" key="1">
    <citation type="submission" date="2019-09" db="EMBL/GenBank/DDBJ databases">
        <title>Hybrid Assembly of the complete Genome of the Deep-Sea Bacterium Moritella marina from long Nanopore and Illumina reads.</title>
        <authorList>
            <person name="Magin S."/>
            <person name="Georgoulis A."/>
            <person name="Papadimitriou K."/>
            <person name="Iliakis G."/>
            <person name="Vorgias C.E."/>
        </authorList>
    </citation>
    <scope>NUCLEOTIDE SEQUENCE [LARGE SCALE GENOMIC DNA]</scope>
    <source>
        <strain evidence="2 3">MP-1</strain>
    </source>
</reference>
<organism evidence="2 3">
    <name type="scientific">Moritella marina ATCC 15381</name>
    <dbReference type="NCBI Taxonomy" id="1202962"/>
    <lineage>
        <taxon>Bacteria</taxon>
        <taxon>Pseudomonadati</taxon>
        <taxon>Pseudomonadota</taxon>
        <taxon>Gammaproteobacteria</taxon>
        <taxon>Alteromonadales</taxon>
        <taxon>Moritellaceae</taxon>
        <taxon>Moritella</taxon>
    </lineage>
</organism>
<evidence type="ECO:0000256" key="1">
    <source>
        <dbReference type="SAM" id="SignalP"/>
    </source>
</evidence>
<dbReference type="KEGG" id="mmaa:FR932_05480"/>
<accession>A0A5J6WH45</accession>
<protein>
    <submittedName>
        <fullName evidence="2">Uncharacterized protein</fullName>
    </submittedName>
</protein>